<dbReference type="OrthoDB" id="264328at2"/>
<accession>A0A5C5W767</accession>
<protein>
    <submittedName>
        <fullName evidence="2">Uncharacterized protein</fullName>
    </submittedName>
</protein>
<name>A0A5C5W767_9BACT</name>
<dbReference type="AlphaFoldDB" id="A0A5C5W767"/>
<feature type="region of interest" description="Disordered" evidence="1">
    <location>
        <begin position="1"/>
        <end position="39"/>
    </location>
</feature>
<dbReference type="EMBL" id="SJPH01000003">
    <property type="protein sequence ID" value="TWT46708.1"/>
    <property type="molecule type" value="Genomic_DNA"/>
</dbReference>
<evidence type="ECO:0000313" key="2">
    <source>
        <dbReference type="EMBL" id="TWT46708.1"/>
    </source>
</evidence>
<keyword evidence="3" id="KW-1185">Reference proteome</keyword>
<feature type="region of interest" description="Disordered" evidence="1">
    <location>
        <begin position="180"/>
        <end position="236"/>
    </location>
</feature>
<dbReference type="RefSeq" id="WP_146573432.1">
    <property type="nucleotide sequence ID" value="NZ_SJPH01000003.1"/>
</dbReference>
<comment type="caution">
    <text evidence="2">The sequence shown here is derived from an EMBL/GenBank/DDBJ whole genome shotgun (WGS) entry which is preliminary data.</text>
</comment>
<proteinExistence type="predicted"/>
<gene>
    <name evidence="2" type="ORF">Pla111_18090</name>
</gene>
<feature type="compositionally biased region" description="Basic and acidic residues" evidence="1">
    <location>
        <begin position="1"/>
        <end position="12"/>
    </location>
</feature>
<evidence type="ECO:0000313" key="3">
    <source>
        <dbReference type="Proteomes" id="UP000318995"/>
    </source>
</evidence>
<dbReference type="Proteomes" id="UP000318995">
    <property type="component" value="Unassembled WGS sequence"/>
</dbReference>
<evidence type="ECO:0000256" key="1">
    <source>
        <dbReference type="SAM" id="MobiDB-lite"/>
    </source>
</evidence>
<reference evidence="2 3" key="1">
    <citation type="submission" date="2019-02" db="EMBL/GenBank/DDBJ databases">
        <title>Deep-cultivation of Planctomycetes and their phenomic and genomic characterization uncovers novel biology.</title>
        <authorList>
            <person name="Wiegand S."/>
            <person name="Jogler M."/>
            <person name="Boedeker C."/>
            <person name="Pinto D."/>
            <person name="Vollmers J."/>
            <person name="Rivas-Marin E."/>
            <person name="Kohn T."/>
            <person name="Peeters S.H."/>
            <person name="Heuer A."/>
            <person name="Rast P."/>
            <person name="Oberbeckmann S."/>
            <person name="Bunk B."/>
            <person name="Jeske O."/>
            <person name="Meyerdierks A."/>
            <person name="Storesund J.E."/>
            <person name="Kallscheuer N."/>
            <person name="Luecker S."/>
            <person name="Lage O.M."/>
            <person name="Pohl T."/>
            <person name="Merkel B.J."/>
            <person name="Hornburger P."/>
            <person name="Mueller R.-W."/>
            <person name="Bruemmer F."/>
            <person name="Labrenz M."/>
            <person name="Spormann A.M."/>
            <person name="Op Den Camp H."/>
            <person name="Overmann J."/>
            <person name="Amann R."/>
            <person name="Jetten M.S.M."/>
            <person name="Mascher T."/>
            <person name="Medema M.H."/>
            <person name="Devos D.P."/>
            <person name="Kaster A.-K."/>
            <person name="Ovreas L."/>
            <person name="Rohde M."/>
            <person name="Galperin M.Y."/>
            <person name="Jogler C."/>
        </authorList>
    </citation>
    <scope>NUCLEOTIDE SEQUENCE [LARGE SCALE GENOMIC DNA]</scope>
    <source>
        <strain evidence="2 3">Pla111</strain>
    </source>
</reference>
<sequence>MPREATAADHARALPPELASEGTVTGTTAGESLPDLSPETVRSSTPFVGRWNDLVSTTNWEKGRIIGDWRAALEATTAAVTEYSDEAWARLVGGVTSQHVGRLRRVHARFGDACDQYPGLYWSHFQAALDWSDAEMWLEGAITNGWSVSQMRGARWEAVGAPDGVKPTEDEIFSGEIDEDAGSALDSSPSATAFEDAPFDTDDDSTAVAERDADSSDERSSTSTGAAYEEGPVAEATPRVRPFANVAELPDDVADAFEQFKLAILAHKLTDWEAISRESLLGALDALRTLALAPSNND</sequence>
<organism evidence="2 3">
    <name type="scientific">Botrimarina hoheduenensis</name>
    <dbReference type="NCBI Taxonomy" id="2528000"/>
    <lineage>
        <taxon>Bacteria</taxon>
        <taxon>Pseudomonadati</taxon>
        <taxon>Planctomycetota</taxon>
        <taxon>Planctomycetia</taxon>
        <taxon>Pirellulales</taxon>
        <taxon>Lacipirellulaceae</taxon>
        <taxon>Botrimarina</taxon>
    </lineage>
</organism>
<feature type="compositionally biased region" description="Basic and acidic residues" evidence="1">
    <location>
        <begin position="209"/>
        <end position="220"/>
    </location>
</feature>